<dbReference type="Gene3D" id="2.40.128.380">
    <property type="entry name" value="T3SS negative regulator GrlR"/>
    <property type="match status" value="1"/>
</dbReference>
<evidence type="ECO:0008006" key="3">
    <source>
        <dbReference type="Google" id="ProtNLM"/>
    </source>
</evidence>
<name>A0A1M5TZP4_9BRAD</name>
<dbReference type="AlphaFoldDB" id="A0A1M5TZP4"/>
<dbReference type="InterPro" id="IPR043019">
    <property type="entry name" value="GrlR_sf"/>
</dbReference>
<sequence length="113" mass="12127">MITEGKYSIWFRTPIGVGSGIVEFGPNGELGGGDTTFCYIGNWEQDGERFKAAISAKRMAPGPPGVFGMDDIDIIVTGHSDGAGSASCTGFAKQTPGLRLEVMLIRMRDERRP</sequence>
<proteinExistence type="predicted"/>
<evidence type="ECO:0000313" key="2">
    <source>
        <dbReference type="Proteomes" id="UP000189796"/>
    </source>
</evidence>
<protein>
    <recommendedName>
        <fullName evidence="3">T3SS negative regulator,GrlR</fullName>
    </recommendedName>
</protein>
<gene>
    <name evidence="1" type="ORF">SAMN05443248_5226</name>
</gene>
<accession>A0A1M5TZP4</accession>
<organism evidence="1 2">
    <name type="scientific">Bradyrhizobium erythrophlei</name>
    <dbReference type="NCBI Taxonomy" id="1437360"/>
    <lineage>
        <taxon>Bacteria</taxon>
        <taxon>Pseudomonadati</taxon>
        <taxon>Pseudomonadota</taxon>
        <taxon>Alphaproteobacteria</taxon>
        <taxon>Hyphomicrobiales</taxon>
        <taxon>Nitrobacteraceae</taxon>
        <taxon>Bradyrhizobium</taxon>
    </lineage>
</organism>
<evidence type="ECO:0000313" key="1">
    <source>
        <dbReference type="EMBL" id="SHH56305.1"/>
    </source>
</evidence>
<dbReference type="Proteomes" id="UP000189796">
    <property type="component" value="Chromosome I"/>
</dbReference>
<reference evidence="1 2" key="1">
    <citation type="submission" date="2016-11" db="EMBL/GenBank/DDBJ databases">
        <authorList>
            <person name="Jaros S."/>
            <person name="Januszkiewicz K."/>
            <person name="Wedrychowicz H."/>
        </authorList>
    </citation>
    <scope>NUCLEOTIDE SEQUENCE [LARGE SCALE GENOMIC DNA]</scope>
    <source>
        <strain evidence="1 2">GAS138</strain>
    </source>
</reference>
<dbReference type="EMBL" id="LT670817">
    <property type="protein sequence ID" value="SHH56305.1"/>
    <property type="molecule type" value="Genomic_DNA"/>
</dbReference>